<reference evidence="3" key="1">
    <citation type="journal article" date="2013" name="Environ. Microbiol.">
        <title>Seasonally variable intestinal metagenomes of the red palm weevil (Rhynchophorus ferrugineus).</title>
        <authorList>
            <person name="Jia S."/>
            <person name="Zhang X."/>
            <person name="Zhang G."/>
            <person name="Yin A."/>
            <person name="Zhang S."/>
            <person name="Li F."/>
            <person name="Wang L."/>
            <person name="Zhao D."/>
            <person name="Yun Q."/>
            <person name="Tala"/>
            <person name="Wang J."/>
            <person name="Sun G."/>
            <person name="Baabdullah M."/>
            <person name="Yu X."/>
            <person name="Hu S."/>
            <person name="Al-Mssallem I.S."/>
            <person name="Yu J."/>
        </authorList>
    </citation>
    <scope>NUCLEOTIDE SEQUENCE</scope>
</reference>
<dbReference type="InterPro" id="IPR013783">
    <property type="entry name" value="Ig-like_fold"/>
</dbReference>
<dbReference type="InterPro" id="IPR044143">
    <property type="entry name" value="GlgB_N_E_set_prok"/>
</dbReference>
<feature type="non-terminal residue" evidence="3">
    <location>
        <position position="1"/>
    </location>
</feature>
<feature type="domain" description="Glycoside hydrolase family 13 N-terminal" evidence="2">
    <location>
        <begin position="29"/>
        <end position="72"/>
    </location>
</feature>
<dbReference type="CDD" id="cd02855">
    <property type="entry name" value="E_set_GBE_prok_N"/>
    <property type="match status" value="1"/>
</dbReference>
<sequence length="74" mass="8453">VVDEINENQFIKNLKTFATGENFYTYRILGVHRTVKDGKKGYLFSVWAPNAQQVSVVGDFNSWEKPGILMKKSV</sequence>
<evidence type="ECO:0000259" key="2">
    <source>
        <dbReference type="Pfam" id="PF02922"/>
    </source>
</evidence>
<evidence type="ECO:0000313" key="3">
    <source>
        <dbReference type="EMBL" id="AIA87303.1"/>
    </source>
</evidence>
<proteinExistence type="predicted"/>
<dbReference type="Gene3D" id="2.60.40.10">
    <property type="entry name" value="Immunoglobulins"/>
    <property type="match status" value="1"/>
</dbReference>
<dbReference type="GO" id="GO:0005975">
    <property type="term" value="P:carbohydrate metabolic process"/>
    <property type="evidence" value="ECO:0007669"/>
    <property type="project" value="InterPro"/>
</dbReference>
<dbReference type="Pfam" id="PF02922">
    <property type="entry name" value="CBM_48"/>
    <property type="match status" value="1"/>
</dbReference>
<evidence type="ECO:0000256" key="1">
    <source>
        <dbReference type="ARBA" id="ARBA00002953"/>
    </source>
</evidence>
<organism evidence="3">
    <name type="scientific">uncultured Streptococcus sp</name>
    <dbReference type="NCBI Taxonomy" id="83427"/>
    <lineage>
        <taxon>Bacteria</taxon>
        <taxon>Bacillati</taxon>
        <taxon>Bacillota</taxon>
        <taxon>Bacilli</taxon>
        <taxon>Lactobacillales</taxon>
        <taxon>Streptococcaceae</taxon>
        <taxon>Streptococcus</taxon>
        <taxon>environmental samples</taxon>
    </lineage>
</organism>
<protein>
    <submittedName>
        <fullName evidence="3">CAZy families CBM48|GH13 protein</fullName>
    </submittedName>
</protein>
<dbReference type="SUPFAM" id="SSF81296">
    <property type="entry name" value="E set domains"/>
    <property type="match status" value="1"/>
</dbReference>
<dbReference type="InterPro" id="IPR004193">
    <property type="entry name" value="Glyco_hydro_13_N"/>
</dbReference>
<accession>A0A060BSC0</accession>
<name>A0A060BSC0_9STRE</name>
<dbReference type="InterPro" id="IPR014756">
    <property type="entry name" value="Ig_E-set"/>
</dbReference>
<dbReference type="AlphaFoldDB" id="A0A060BSC0"/>
<dbReference type="EMBL" id="KF120034">
    <property type="protein sequence ID" value="AIA87303.1"/>
    <property type="molecule type" value="Genomic_DNA"/>
</dbReference>
<comment type="function">
    <text evidence="1">Catalyzes the formation of the alpha-1,6-glucosidic linkages in glycogen by scission of a 1,4-alpha-linked oligosaccharide from growing alpha-1,4-glucan chains and the subsequent attachment of the oligosaccharide to the alpha-1,6 position.</text>
</comment>
<dbReference type="GO" id="GO:0004553">
    <property type="term" value="F:hydrolase activity, hydrolyzing O-glycosyl compounds"/>
    <property type="evidence" value="ECO:0007669"/>
    <property type="project" value="InterPro"/>
</dbReference>